<evidence type="ECO:0000256" key="1">
    <source>
        <dbReference type="SAM" id="Phobius"/>
    </source>
</evidence>
<reference evidence="3" key="1">
    <citation type="journal article" date="2019" name="Int. J. Syst. Evol. Microbiol.">
        <title>The Global Catalogue of Microorganisms (GCM) 10K type strain sequencing project: providing services to taxonomists for standard genome sequencing and annotation.</title>
        <authorList>
            <consortium name="The Broad Institute Genomics Platform"/>
            <consortium name="The Broad Institute Genome Sequencing Center for Infectious Disease"/>
            <person name="Wu L."/>
            <person name="Ma J."/>
        </authorList>
    </citation>
    <scope>NUCLEOTIDE SEQUENCE [LARGE SCALE GENOMIC DNA]</scope>
    <source>
        <strain evidence="3">JCM 13501</strain>
    </source>
</reference>
<keyword evidence="1" id="KW-1133">Transmembrane helix</keyword>
<evidence type="ECO:0000313" key="3">
    <source>
        <dbReference type="Proteomes" id="UP000616499"/>
    </source>
</evidence>
<feature type="transmembrane region" description="Helical" evidence="1">
    <location>
        <begin position="32"/>
        <end position="54"/>
    </location>
</feature>
<comment type="caution">
    <text evidence="2">The sequence shown here is derived from an EMBL/GenBank/DDBJ whole genome shotgun (WGS) entry which is preliminary data.</text>
</comment>
<dbReference type="EMBL" id="BMNW01000011">
    <property type="protein sequence ID" value="GGM25265.1"/>
    <property type="molecule type" value="Genomic_DNA"/>
</dbReference>
<keyword evidence="1" id="KW-0472">Membrane</keyword>
<gene>
    <name evidence="2" type="ORF">GCM10009425_40080</name>
</gene>
<evidence type="ECO:0000313" key="2">
    <source>
        <dbReference type="EMBL" id="GGM25265.1"/>
    </source>
</evidence>
<keyword evidence="3" id="KW-1185">Reference proteome</keyword>
<dbReference type="Proteomes" id="UP000616499">
    <property type="component" value="Unassembled WGS sequence"/>
</dbReference>
<organism evidence="2 3">
    <name type="scientific">Pseudomonas asuensis</name>
    <dbReference type="NCBI Taxonomy" id="1825787"/>
    <lineage>
        <taxon>Bacteria</taxon>
        <taxon>Pseudomonadati</taxon>
        <taxon>Pseudomonadota</taxon>
        <taxon>Gammaproteobacteria</taxon>
        <taxon>Pseudomonadales</taxon>
        <taxon>Pseudomonadaceae</taxon>
        <taxon>Pseudomonas</taxon>
    </lineage>
</organism>
<keyword evidence="1" id="KW-0812">Transmembrane</keyword>
<accession>A0ABQ2H2F9</accession>
<sequence length="101" mass="10799">MNVRPGNIEIVVAVTWLALGAYFGLEGRPLLMGALAGVVFMLGFWGMFVLVISAANFTLLPSYSRAPFPACAVAPFSTGLTLLLLKGWPGVRKTLITEIKS</sequence>
<protein>
    <submittedName>
        <fullName evidence="2">Uncharacterized protein</fullName>
    </submittedName>
</protein>
<feature type="transmembrane region" description="Helical" evidence="1">
    <location>
        <begin position="6"/>
        <end position="25"/>
    </location>
</feature>
<proteinExistence type="predicted"/>
<name>A0ABQ2H2F9_9PSED</name>
<dbReference type="RefSeq" id="WP_188867911.1">
    <property type="nucleotide sequence ID" value="NZ_BMNW01000011.1"/>
</dbReference>